<dbReference type="RefSeq" id="WP_127954588.1">
    <property type="nucleotide sequence ID" value="NZ_RKLO01000004.1"/>
</dbReference>
<keyword evidence="2" id="KW-1185">Reference proteome</keyword>
<dbReference type="SUPFAM" id="SSF55729">
    <property type="entry name" value="Acyl-CoA N-acyltransferases (Nat)"/>
    <property type="match status" value="1"/>
</dbReference>
<organism evidence="1 2">
    <name type="scientific">Rhodococcus xishaensis</name>
    <dbReference type="NCBI Taxonomy" id="2487364"/>
    <lineage>
        <taxon>Bacteria</taxon>
        <taxon>Bacillati</taxon>
        <taxon>Actinomycetota</taxon>
        <taxon>Actinomycetes</taxon>
        <taxon>Mycobacteriales</taxon>
        <taxon>Nocardiaceae</taxon>
        <taxon>Rhodococcus</taxon>
    </lineage>
</organism>
<gene>
    <name evidence="1" type="ORF">EGT50_11550</name>
</gene>
<protein>
    <submittedName>
        <fullName evidence="1">GNAT family N-acetyltransferase</fullName>
    </submittedName>
</protein>
<evidence type="ECO:0000313" key="2">
    <source>
        <dbReference type="Proteomes" id="UP000283479"/>
    </source>
</evidence>
<proteinExistence type="predicted"/>
<dbReference type="EMBL" id="RKLO01000004">
    <property type="protein sequence ID" value="RVW02052.1"/>
    <property type="molecule type" value="Genomic_DNA"/>
</dbReference>
<name>A0A3S3DYW3_9NOCA</name>
<dbReference type="AlphaFoldDB" id="A0A3S3DYW3"/>
<evidence type="ECO:0000313" key="1">
    <source>
        <dbReference type="EMBL" id="RVW02052.1"/>
    </source>
</evidence>
<dbReference type="Proteomes" id="UP000283479">
    <property type="component" value="Unassembled WGS sequence"/>
</dbReference>
<dbReference type="OrthoDB" id="5242876at2"/>
<accession>A0A3S3DYW3</accession>
<dbReference type="Gene3D" id="3.40.630.30">
    <property type="match status" value="1"/>
</dbReference>
<sequence length="229" mass="24874">MSTSITSLTLEGLDKLSSHARRCVFWEMDPAVRTSPEFRDLQDPEFEKEAWLSMVMLEWGSCGQVALVDDKPAGCALYAPPSMVPRADLFPTSPVSADAVLLTTMRLEPIGEEHGLGAALIQAAVGDLIRRGVRALEAFGIRGAESSSDVPSATAALECSPQECMINADFLEDVGFEVVAPHHRFPRLRLELDRDHLWKADVEAALERLLEVATLSVVDIGERSAVGAC</sequence>
<comment type="caution">
    <text evidence="1">The sequence shown here is derived from an EMBL/GenBank/DDBJ whole genome shotgun (WGS) entry which is preliminary data.</text>
</comment>
<reference evidence="1 2" key="1">
    <citation type="submission" date="2018-11" db="EMBL/GenBank/DDBJ databases">
        <title>Rhodococcus spongicola sp. nov. and Rhodococcus xishaensis sp. nov. from marine sponges.</title>
        <authorList>
            <person name="Li L."/>
            <person name="Lin H.W."/>
        </authorList>
    </citation>
    <scope>NUCLEOTIDE SEQUENCE [LARGE SCALE GENOMIC DNA]</scope>
    <source>
        <strain evidence="1 2">LHW51113</strain>
    </source>
</reference>
<dbReference type="InterPro" id="IPR016181">
    <property type="entry name" value="Acyl_CoA_acyltransferase"/>
</dbReference>
<dbReference type="GO" id="GO:0016740">
    <property type="term" value="F:transferase activity"/>
    <property type="evidence" value="ECO:0007669"/>
    <property type="project" value="UniProtKB-KW"/>
</dbReference>
<keyword evidence="1" id="KW-0808">Transferase</keyword>